<accession>A0A9D7HQP2</accession>
<dbReference type="Proteomes" id="UP000807785">
    <property type="component" value="Unassembled WGS sequence"/>
</dbReference>
<organism evidence="3 4">
    <name type="scientific">Candidatus Methylophosphatis roskildensis</name>
    <dbReference type="NCBI Taxonomy" id="2899263"/>
    <lineage>
        <taxon>Bacteria</taxon>
        <taxon>Pseudomonadati</taxon>
        <taxon>Pseudomonadota</taxon>
        <taxon>Betaproteobacteria</taxon>
        <taxon>Nitrosomonadales</taxon>
        <taxon>Sterolibacteriaceae</taxon>
        <taxon>Candidatus Methylophosphatis</taxon>
    </lineage>
</organism>
<keyword evidence="3" id="KW-0969">Cilium</keyword>
<proteinExistence type="predicted"/>
<comment type="caution">
    <text evidence="3">The sequence shown here is derived from an EMBL/GenBank/DDBJ whole genome shotgun (WGS) entry which is preliminary data.</text>
</comment>
<dbReference type="Gene3D" id="3.30.750.140">
    <property type="match status" value="1"/>
</dbReference>
<gene>
    <name evidence="3" type="ORF">IPH26_06615</name>
</gene>
<feature type="domain" description="Flagellar hook-length control protein-like C-terminal" evidence="2">
    <location>
        <begin position="282"/>
        <end position="352"/>
    </location>
</feature>
<keyword evidence="3" id="KW-0966">Cell projection</keyword>
<keyword evidence="3" id="KW-0282">Flagellum</keyword>
<evidence type="ECO:0000313" key="4">
    <source>
        <dbReference type="Proteomes" id="UP000807785"/>
    </source>
</evidence>
<evidence type="ECO:0000256" key="1">
    <source>
        <dbReference type="SAM" id="MobiDB-lite"/>
    </source>
</evidence>
<feature type="compositionally biased region" description="Polar residues" evidence="1">
    <location>
        <begin position="84"/>
        <end position="97"/>
    </location>
</feature>
<protein>
    <submittedName>
        <fullName evidence="3">Flagellar hook-length control protein FliK</fullName>
    </submittedName>
</protein>
<dbReference type="InterPro" id="IPR038610">
    <property type="entry name" value="FliK-like_C_sf"/>
</dbReference>
<sequence>MIPSALIARLKMLAESTIQSTEPIRPLRPDPPPLNPGDRIRAFIQTVLPDGHFRAEIAGRPLTLSLPVPARPGDQLDLVITGRTGDTANGSERSTITARMAEPSPASTPSPQLSRTAQLIGSLLTGADAKPIPLAQGTALMPQASTDPGQIAAVLRDAVSRSGMFYEAHQAQWVAGRSTLDDLLREPQARLPPGTTLALPARGDTLASREQQATSSLLVYGKQSTANTGSGPGHEVSAILHKQLDALATQQLSWQAQIWPGQQLDWDIDAPIEREAGGAGADLPEWRTSLRLTLPRLGAVSAELALSGDRVSVRLQADDVEHASQLMLARPALAGALEAAGLRLTQATVDHHD</sequence>
<dbReference type="Pfam" id="PF02120">
    <property type="entry name" value="Flg_hook"/>
    <property type="match status" value="1"/>
</dbReference>
<dbReference type="EMBL" id="JADJEV010000003">
    <property type="protein sequence ID" value="MBK6972626.1"/>
    <property type="molecule type" value="Genomic_DNA"/>
</dbReference>
<evidence type="ECO:0000313" key="3">
    <source>
        <dbReference type="EMBL" id="MBK6972626.1"/>
    </source>
</evidence>
<dbReference type="InterPro" id="IPR021136">
    <property type="entry name" value="Flagellar_hook_control-like_C"/>
</dbReference>
<feature type="region of interest" description="Disordered" evidence="1">
    <location>
        <begin position="81"/>
        <end position="113"/>
    </location>
</feature>
<dbReference type="AlphaFoldDB" id="A0A9D7HQP2"/>
<name>A0A9D7HQP2_9PROT</name>
<reference evidence="3" key="1">
    <citation type="submission" date="2020-10" db="EMBL/GenBank/DDBJ databases">
        <title>Connecting structure to function with the recovery of over 1000 high-quality activated sludge metagenome-assembled genomes encoding full-length rRNA genes using long-read sequencing.</title>
        <authorList>
            <person name="Singleton C.M."/>
            <person name="Petriglieri F."/>
            <person name="Kristensen J.M."/>
            <person name="Kirkegaard R.H."/>
            <person name="Michaelsen T.Y."/>
            <person name="Andersen M.H."/>
            <person name="Karst S.M."/>
            <person name="Dueholm M.S."/>
            <person name="Nielsen P.H."/>
            <person name="Albertsen M."/>
        </authorList>
    </citation>
    <scope>NUCLEOTIDE SEQUENCE</scope>
    <source>
        <strain evidence="3">Bjer_18-Q3-R1-45_BAT3C.347</strain>
    </source>
</reference>
<evidence type="ECO:0000259" key="2">
    <source>
        <dbReference type="Pfam" id="PF02120"/>
    </source>
</evidence>